<evidence type="ECO:0000259" key="2">
    <source>
        <dbReference type="Pfam" id="PF13180"/>
    </source>
</evidence>
<comment type="similarity">
    <text evidence="1">Belongs to the peptidase S1C family.</text>
</comment>
<dbReference type="InterPro" id="IPR001478">
    <property type="entry name" value="PDZ"/>
</dbReference>
<dbReference type="Gene3D" id="2.30.42.10">
    <property type="match status" value="1"/>
</dbReference>
<dbReference type="InterPro" id="IPR036034">
    <property type="entry name" value="PDZ_sf"/>
</dbReference>
<dbReference type="InterPro" id="IPR009003">
    <property type="entry name" value="Peptidase_S1_PA"/>
</dbReference>
<dbReference type="EMBL" id="CAJPIZ010005498">
    <property type="protein sequence ID" value="CAG2108669.1"/>
    <property type="molecule type" value="Genomic_DNA"/>
</dbReference>
<dbReference type="Pfam" id="PF13180">
    <property type="entry name" value="PDZ_2"/>
    <property type="match status" value="1"/>
</dbReference>
<name>A0A7R9KTZ9_9ACAR</name>
<dbReference type="Pfam" id="PF13365">
    <property type="entry name" value="Trypsin_2"/>
    <property type="match status" value="2"/>
</dbReference>
<dbReference type="Gene3D" id="2.40.10.10">
    <property type="entry name" value="Trypsin-like serine proteases"/>
    <property type="match status" value="2"/>
</dbReference>
<sequence>MGPNSRLQEPLCLRSAHLMPATETLPKVFSKEWFAPFISLRPAFRASDPTLFPKGSDYHLGSGVIIDKRGFAVTTGASMSSYTKVSVRLGDGREVMGKVIKRFWEITLIKLEGDEWPAVAFGEPGVLRVGDEVLAVGSPKPGLSGALTDGVIAAPDITGDQISEIKVDYFKQLLYIQHTAPLTSVDSGAALVGRDGRILAVNFAQHWLTDNYALPVNSPLFNNINTDIDDYWDQMETRVDRPLGLVVHWLDDKLRTALRNDADYSHVNIPMASGIIIWWMTSEFQNNCLTQDVELNLFDVIIGINGNDVQSMDDFYLAMDALKSGQNIILSMNTGDDWVVTPDVLKRQQVVTAIPAIGLTLQHNRQQSRRNQWTDNRFRHWFGFKRAHMAKEFSPEWFKPFVTIRPVFKSSNYADNKALPYLLGSGFIINKRGHVITAMDVVSKHEEFIVRLGDGQEVMGRRLYNTGDVFQTAMIALVGREGDYPCVETSPDYANLGIGTKIFVVGCPRYGLYNHVTDGPVINVKQTNKEIQAFTNVKHGIFKAMTMIQHSAPVGKHEKGTALVNAAGKVLGINAFHYNLNYNIAYPINDIIKIHSDYKSQTSGPPLGLIVLQLTPGLKDKLKDPKIADGNGILVYGFVDNASPLWTSNDVREYDVITHINGHEVKAMDDFYRAVDEYKLSQTIRLTLKRDGRDRTVAALVKPRNQPSVEPFAFV</sequence>
<keyword evidence="4" id="KW-1185">Reference proteome</keyword>
<dbReference type="OrthoDB" id="4217619at2759"/>
<gene>
    <name evidence="3" type="ORF">OSB1V03_LOCUS8661</name>
</gene>
<accession>A0A7R9KTZ9</accession>
<dbReference type="AlphaFoldDB" id="A0A7R9KTZ9"/>
<dbReference type="SUPFAM" id="SSF50494">
    <property type="entry name" value="Trypsin-like serine proteases"/>
    <property type="match status" value="2"/>
</dbReference>
<feature type="domain" description="PDZ" evidence="2">
    <location>
        <begin position="632"/>
        <end position="698"/>
    </location>
</feature>
<organism evidence="3">
    <name type="scientific">Medioppia subpectinata</name>
    <dbReference type="NCBI Taxonomy" id="1979941"/>
    <lineage>
        <taxon>Eukaryota</taxon>
        <taxon>Metazoa</taxon>
        <taxon>Ecdysozoa</taxon>
        <taxon>Arthropoda</taxon>
        <taxon>Chelicerata</taxon>
        <taxon>Arachnida</taxon>
        <taxon>Acari</taxon>
        <taxon>Acariformes</taxon>
        <taxon>Sarcoptiformes</taxon>
        <taxon>Oribatida</taxon>
        <taxon>Brachypylina</taxon>
        <taxon>Oppioidea</taxon>
        <taxon>Oppiidae</taxon>
        <taxon>Medioppia</taxon>
    </lineage>
</organism>
<proteinExistence type="inferred from homology"/>
<dbReference type="EMBL" id="OC860073">
    <property type="protein sequence ID" value="CAD7628239.1"/>
    <property type="molecule type" value="Genomic_DNA"/>
</dbReference>
<dbReference type="PANTHER" id="PTHR22939">
    <property type="entry name" value="SERINE PROTEASE FAMILY S1C HTRA-RELATED"/>
    <property type="match status" value="1"/>
</dbReference>
<reference evidence="3" key="1">
    <citation type="submission" date="2020-11" db="EMBL/GenBank/DDBJ databases">
        <authorList>
            <person name="Tran Van P."/>
        </authorList>
    </citation>
    <scope>NUCLEOTIDE SEQUENCE</scope>
</reference>
<evidence type="ECO:0000313" key="3">
    <source>
        <dbReference type="EMBL" id="CAD7628239.1"/>
    </source>
</evidence>
<dbReference type="SUPFAM" id="SSF50156">
    <property type="entry name" value="PDZ domain-like"/>
    <property type="match status" value="2"/>
</dbReference>
<dbReference type="InterPro" id="IPR043504">
    <property type="entry name" value="Peptidase_S1_PA_chymotrypsin"/>
</dbReference>
<dbReference type="Proteomes" id="UP000759131">
    <property type="component" value="Unassembled WGS sequence"/>
</dbReference>
<protein>
    <recommendedName>
        <fullName evidence="2">PDZ domain-containing protein</fullName>
    </recommendedName>
</protein>
<evidence type="ECO:0000256" key="1">
    <source>
        <dbReference type="ARBA" id="ARBA00010541"/>
    </source>
</evidence>
<evidence type="ECO:0000313" key="4">
    <source>
        <dbReference type="Proteomes" id="UP000759131"/>
    </source>
</evidence>
<dbReference type="Gene3D" id="2.40.10.120">
    <property type="match status" value="1"/>
</dbReference>
<dbReference type="PANTHER" id="PTHR22939:SF129">
    <property type="entry name" value="SERINE PROTEASE HTRA2, MITOCHONDRIAL"/>
    <property type="match status" value="1"/>
</dbReference>